<sequence>MLAPAKRMVLYIVLYGNEAAVMSNDQSLGLRRSTKASPDGPGEPAFDTWLCGVDAPSLRLIRTRSGKVVEWVEIDLRDLPARLDLLGRIAPSIRRRLLAEAALLPTREAA</sequence>
<evidence type="ECO:0000313" key="1">
    <source>
        <dbReference type="EMBL" id="GAA5075674.1"/>
    </source>
</evidence>
<keyword evidence="2" id="KW-1185">Reference proteome</keyword>
<dbReference type="EMBL" id="BAABKY010000002">
    <property type="protein sequence ID" value="GAA5075674.1"/>
    <property type="molecule type" value="Genomic_DNA"/>
</dbReference>
<comment type="caution">
    <text evidence="1">The sequence shown here is derived from an EMBL/GenBank/DDBJ whole genome shotgun (WGS) entry which is preliminary data.</text>
</comment>
<organism evidence="1 2">
    <name type="scientific">Lysobacter panacisoli</name>
    <dbReference type="NCBI Taxonomy" id="1255263"/>
    <lineage>
        <taxon>Bacteria</taxon>
        <taxon>Pseudomonadati</taxon>
        <taxon>Pseudomonadota</taxon>
        <taxon>Gammaproteobacteria</taxon>
        <taxon>Lysobacterales</taxon>
        <taxon>Lysobacteraceae</taxon>
        <taxon>Lysobacter</taxon>
    </lineage>
</organism>
<proteinExistence type="predicted"/>
<accession>A0ABP9LCK9</accession>
<evidence type="ECO:0008006" key="3">
    <source>
        <dbReference type="Google" id="ProtNLM"/>
    </source>
</evidence>
<name>A0ABP9LCK9_9GAMM</name>
<evidence type="ECO:0000313" key="2">
    <source>
        <dbReference type="Proteomes" id="UP001501083"/>
    </source>
</evidence>
<gene>
    <name evidence="1" type="ORF">GCM10025759_19410</name>
</gene>
<reference evidence="2" key="1">
    <citation type="journal article" date="2019" name="Int. J. Syst. Evol. Microbiol.">
        <title>The Global Catalogue of Microorganisms (GCM) 10K type strain sequencing project: providing services to taxonomists for standard genome sequencing and annotation.</title>
        <authorList>
            <consortium name="The Broad Institute Genomics Platform"/>
            <consortium name="The Broad Institute Genome Sequencing Center for Infectious Disease"/>
            <person name="Wu L."/>
            <person name="Ma J."/>
        </authorList>
    </citation>
    <scope>NUCLEOTIDE SEQUENCE [LARGE SCALE GENOMIC DNA]</scope>
    <source>
        <strain evidence="2">JCM 19212</strain>
    </source>
</reference>
<protein>
    <recommendedName>
        <fullName evidence="3">GIY-YIG nuclease family protein</fullName>
    </recommendedName>
</protein>
<dbReference type="Proteomes" id="UP001501083">
    <property type="component" value="Unassembled WGS sequence"/>
</dbReference>